<reference evidence="1 2" key="1">
    <citation type="journal article" date="2004" name="J. Virol.">
        <title>Sequence and organization of the Neodiprion lecontei nucleopolyhedrovirus genome.</title>
        <authorList>
            <person name="Lauzon H.A.M."/>
            <person name="Lucarotti C.J."/>
            <person name="Krell P.J."/>
            <person name="Feng Q."/>
            <person name="Retnakaran A."/>
            <person name="Arif B.M."/>
        </authorList>
    </citation>
    <scope>NUCLEOTIDE SEQUENCE [LARGE SCALE GENOMIC DNA]</scope>
    <source>
        <strain evidence="2">Canada</strain>
    </source>
</reference>
<organismHost>
    <name type="scientific">Neodiprion lecontei</name>
    <name type="common">Redheaded pine sawfly</name>
    <dbReference type="NCBI Taxonomy" id="441921"/>
</organismHost>
<dbReference type="Proteomes" id="UP000008776">
    <property type="component" value="Segment"/>
</dbReference>
<evidence type="ECO:0000313" key="2">
    <source>
        <dbReference type="Proteomes" id="UP000008776"/>
    </source>
</evidence>
<name>Q6JP88_NPVNC</name>
<organism evidence="1 2">
    <name type="scientific">Neodiprion lecontei nucleopolyhedrovirus (strain Canada)</name>
    <name type="common">NeleNPV</name>
    <dbReference type="NCBI Taxonomy" id="654906"/>
    <lineage>
        <taxon>Viruses</taxon>
        <taxon>Viruses incertae sedis</taxon>
        <taxon>Naldaviricetes</taxon>
        <taxon>Lefavirales</taxon>
        <taxon>Baculoviridae</taxon>
        <taxon>Gammabaculovirus</taxon>
        <taxon>Gammabaculovirus nelecontei</taxon>
    </lineage>
</organism>
<protein>
    <submittedName>
        <fullName evidence="1">Uncharacterized protein</fullName>
    </submittedName>
</protein>
<dbReference type="GeneID" id="2943405"/>
<keyword evidence="2" id="KW-1185">Reference proteome</keyword>
<dbReference type="EMBL" id="AY349019">
    <property type="protein sequence ID" value="AAQ99130.1"/>
    <property type="molecule type" value="Genomic_DNA"/>
</dbReference>
<dbReference type="RefSeq" id="YP_025280.1">
    <property type="nucleotide sequence ID" value="NC_005906.1"/>
</dbReference>
<sequence length="64" mass="7556">MLDHRRIGAAVISWSKTLSVPIDVYEEDDVLDEALHPYERFKTRNARSCYSYKVLTCLEFSRIF</sequence>
<accession>Q6JP88</accession>
<proteinExistence type="predicted"/>
<evidence type="ECO:0000313" key="1">
    <source>
        <dbReference type="EMBL" id="AAQ99130.1"/>
    </source>
</evidence>
<dbReference type="KEGG" id="vg:2943405"/>